<protein>
    <submittedName>
        <fullName evidence="2">Dihydrodipicolinate reductase</fullName>
    </submittedName>
</protein>
<evidence type="ECO:0000313" key="2">
    <source>
        <dbReference type="EMBL" id="KWX24540.1"/>
    </source>
</evidence>
<accession>A0A132PQC9</accession>
<gene>
    <name evidence="2" type="ORF">AFM11_07590</name>
</gene>
<dbReference type="InterPro" id="IPR036291">
    <property type="entry name" value="NAD(P)-bd_dom_sf"/>
</dbReference>
<evidence type="ECO:0000259" key="1">
    <source>
        <dbReference type="Pfam" id="PF19328"/>
    </source>
</evidence>
<dbReference type="SUPFAM" id="SSF51735">
    <property type="entry name" value="NAD(P)-binding Rossmann-fold domains"/>
    <property type="match status" value="1"/>
</dbReference>
<organism evidence="2 3">
    <name type="scientific">Mycolicibacterium wolinskyi</name>
    <dbReference type="NCBI Taxonomy" id="59750"/>
    <lineage>
        <taxon>Bacteria</taxon>
        <taxon>Bacillati</taxon>
        <taxon>Actinomycetota</taxon>
        <taxon>Actinomycetes</taxon>
        <taxon>Mycobacteriales</taxon>
        <taxon>Mycobacteriaceae</taxon>
        <taxon>Mycolicibacterium</taxon>
    </lineage>
</organism>
<sequence length="357" mass="38291">MRRVVQFSTGNVGRHSLRAIIGRPDLKLVGVHAANPDKIGRDAAELCGLSEPTGVVPTNDIDALIALAPDCVVYTALGETRPMEAIEQMSKLLAAGINVVGTSMVWLVTPRQADDWLRVPLEQACQAGNSSLYVNGIDPGYSGDTAVHAALSLVTRAESVTVKEIFDYGNYDDYEYTGTAMGFGATPDDDTPMAFQPGVITSMFGGLVRNLAGHLGVTLDEVRQRYEPWYAENRIECTMMTVEPGQLAGVRFGVEGMRGGVPVITVEHTTRLTPAAAPDWDYPPDGLSGVHRVIVEGEPRIEVSTHLSHPVLDVTDAGCLSTAARAVNAIDWVCRAPAGLVAVEDIPPTELIRGLMW</sequence>
<dbReference type="STRING" id="59750.AWC31_22090"/>
<dbReference type="CDD" id="cd24146">
    <property type="entry name" value="nat-AmDH_N_like"/>
    <property type="match status" value="1"/>
</dbReference>
<proteinExistence type="predicted"/>
<dbReference type="EMBL" id="LGTW01000004">
    <property type="protein sequence ID" value="KWX24540.1"/>
    <property type="molecule type" value="Genomic_DNA"/>
</dbReference>
<dbReference type="Pfam" id="PF19328">
    <property type="entry name" value="DAP_DH_C"/>
    <property type="match status" value="1"/>
</dbReference>
<comment type="caution">
    <text evidence="2">The sequence shown here is derived from an EMBL/GenBank/DDBJ whole genome shotgun (WGS) entry which is preliminary data.</text>
</comment>
<keyword evidence="3" id="KW-1185">Reference proteome</keyword>
<dbReference type="PATRIC" id="fig|59750.3.peg.5366"/>
<dbReference type="Proteomes" id="UP000070612">
    <property type="component" value="Unassembled WGS sequence"/>
</dbReference>
<evidence type="ECO:0000313" key="3">
    <source>
        <dbReference type="Proteomes" id="UP000070612"/>
    </source>
</evidence>
<name>A0A132PQC9_9MYCO</name>
<feature type="domain" description="2,4-diaminopentanoate dehydrogenase C-terminal" evidence="1">
    <location>
        <begin position="208"/>
        <end position="351"/>
    </location>
</feature>
<reference evidence="2 3" key="1">
    <citation type="submission" date="2015-07" db="EMBL/GenBank/DDBJ databases">
        <title>A draft genome sequence of Mycobacterium wolinskyi.</title>
        <authorList>
            <person name="de Man T.J."/>
            <person name="Perry K.A."/>
            <person name="Coulliette A.D."/>
            <person name="Jensen B."/>
            <person name="Toney N.C."/>
            <person name="Limbago B.M."/>
            <person name="Noble-Wang J."/>
        </authorList>
    </citation>
    <scope>NUCLEOTIDE SEQUENCE [LARGE SCALE GENOMIC DNA]</scope>
    <source>
        <strain evidence="2 3">CDC_01</strain>
    </source>
</reference>
<dbReference type="Gene3D" id="3.40.50.720">
    <property type="entry name" value="NAD(P)-binding Rossmann-like Domain"/>
    <property type="match status" value="1"/>
</dbReference>
<dbReference type="InterPro" id="IPR045760">
    <property type="entry name" value="DAP_DH_C"/>
</dbReference>
<dbReference type="AlphaFoldDB" id="A0A132PQC9"/>
<dbReference type="RefSeq" id="WP_067846021.1">
    <property type="nucleotide sequence ID" value="NZ_LGTW01000004.1"/>
</dbReference>